<keyword evidence="1" id="KW-0472">Membrane</keyword>
<dbReference type="EMBL" id="JAWLKF010000010">
    <property type="protein sequence ID" value="MDV6304420.1"/>
    <property type="molecule type" value="Genomic_DNA"/>
</dbReference>
<sequence length="398" mass="43004">MKSRELSPRVTTGIYVGCGVVTGIAVFAKAELIGSLLPLPGPILLVVLIAACALPFFHRYFLRFGRWLGPSTIVAVLFMVAVVQPRLASLRGEGRGSDQGECLAVGVDRMLTGQWPYDASQMSTGNAMSCGPGWLVAHAPVAVIGYPLTMSLLIGLCLLVIGKTVGLATLNRFMVLLALTPGFWLSLANGNDFLTFGFALAALIALSLSDNKVALWILVPATIVVSQFRFPFLTLGLPMFFRRGHRGSSLLLAAISAATSLIWWFGYMVWDSRSFTYDGPMHVYFKLNRMVGGNFDMAVFVGIFVVASVIVAYVATSFGFPGSLLVYCGIFVVPLSALNVVEVWRAHPGLLDTIQFWEGTSWMTAMVCLAGFLVALSAGPERTDRSRDASQVRSPVEK</sequence>
<gene>
    <name evidence="2" type="ORF">R3P93_17810</name>
</gene>
<keyword evidence="3" id="KW-1185">Reference proteome</keyword>
<dbReference type="Proteomes" id="UP001186104">
    <property type="component" value="Unassembled WGS sequence"/>
</dbReference>
<evidence type="ECO:0000313" key="2">
    <source>
        <dbReference type="EMBL" id="MDV6304420.1"/>
    </source>
</evidence>
<accession>A0ABU4D409</accession>
<feature type="transmembrane region" description="Helical" evidence="1">
    <location>
        <begin position="361"/>
        <end position="379"/>
    </location>
</feature>
<name>A0ABU4D409_9NOCA</name>
<feature type="transmembrane region" description="Helical" evidence="1">
    <location>
        <begin position="213"/>
        <end position="237"/>
    </location>
</feature>
<organism evidence="2 3">
    <name type="scientific">Rhodococcus cerastii</name>
    <dbReference type="NCBI Taxonomy" id="908616"/>
    <lineage>
        <taxon>Bacteria</taxon>
        <taxon>Bacillati</taxon>
        <taxon>Actinomycetota</taxon>
        <taxon>Actinomycetes</taxon>
        <taxon>Mycobacteriales</taxon>
        <taxon>Nocardiaceae</taxon>
        <taxon>Rhodococcus</taxon>
    </lineage>
</organism>
<dbReference type="RefSeq" id="WP_317533607.1">
    <property type="nucleotide sequence ID" value="NZ_JAWLKF010000010.1"/>
</dbReference>
<feature type="transmembrane region" description="Helical" evidence="1">
    <location>
        <begin position="12"/>
        <end position="30"/>
    </location>
</feature>
<feature type="transmembrane region" description="Helical" evidence="1">
    <location>
        <begin position="322"/>
        <end position="341"/>
    </location>
</feature>
<feature type="transmembrane region" description="Helical" evidence="1">
    <location>
        <begin position="290"/>
        <end position="315"/>
    </location>
</feature>
<feature type="transmembrane region" description="Helical" evidence="1">
    <location>
        <begin position="249"/>
        <end position="270"/>
    </location>
</feature>
<evidence type="ECO:0000256" key="1">
    <source>
        <dbReference type="SAM" id="Phobius"/>
    </source>
</evidence>
<keyword evidence="1" id="KW-1133">Transmembrane helix</keyword>
<feature type="transmembrane region" description="Helical" evidence="1">
    <location>
        <begin position="36"/>
        <end position="57"/>
    </location>
</feature>
<proteinExistence type="predicted"/>
<feature type="transmembrane region" description="Helical" evidence="1">
    <location>
        <begin position="64"/>
        <end position="83"/>
    </location>
</feature>
<feature type="transmembrane region" description="Helical" evidence="1">
    <location>
        <begin position="141"/>
        <end position="162"/>
    </location>
</feature>
<protein>
    <submittedName>
        <fullName evidence="2">Uncharacterized protein</fullName>
    </submittedName>
</protein>
<evidence type="ECO:0000313" key="3">
    <source>
        <dbReference type="Proteomes" id="UP001186104"/>
    </source>
</evidence>
<reference evidence="2 3" key="1">
    <citation type="submission" date="2023-10" db="EMBL/GenBank/DDBJ databases">
        <title>Development of a sustainable strategy for remediation of hydrocarbon-contaminated territories based on the waste exchange concept.</title>
        <authorList>
            <person name="Krivoruchko A."/>
        </authorList>
    </citation>
    <scope>NUCLEOTIDE SEQUENCE [LARGE SCALE GENOMIC DNA]</scope>
    <source>
        <strain evidence="2 3">IEGM 1327</strain>
    </source>
</reference>
<keyword evidence="1" id="KW-0812">Transmembrane</keyword>
<feature type="transmembrane region" description="Helical" evidence="1">
    <location>
        <begin position="174"/>
        <end position="207"/>
    </location>
</feature>
<comment type="caution">
    <text evidence="2">The sequence shown here is derived from an EMBL/GenBank/DDBJ whole genome shotgun (WGS) entry which is preliminary data.</text>
</comment>